<keyword evidence="1" id="KW-0812">Transmembrane</keyword>
<dbReference type="PANTHER" id="PTHR43449">
    <property type="entry name" value="NUCLEOTIDYLTRANSFERASE"/>
    <property type="match status" value="1"/>
</dbReference>
<sequence>MIPFRDEIEKAVKKIVLLCSPEEVYLFGSCARGVATLRSDIDLCVIVNTNDKRKLLQEIYFNMDVEREVDIVIYTPEEWLRFKDNPATLPYIIAHKGVKIYGRHQELSGMVLKRQKVILKEQGFYLNMMLILGLYVFTVSKL</sequence>
<feature type="domain" description="Polymerase nucleotidyl transferase" evidence="2">
    <location>
        <begin position="6"/>
        <end position="83"/>
    </location>
</feature>
<dbReference type="RefSeq" id="WP_011343028.1">
    <property type="nucleotide sequence ID" value="NC_007503.1"/>
</dbReference>
<dbReference type="STRING" id="246194.CHY_0080"/>
<evidence type="ECO:0000313" key="4">
    <source>
        <dbReference type="Proteomes" id="UP000002706"/>
    </source>
</evidence>
<dbReference type="eggNOG" id="COG1708">
    <property type="taxonomic scope" value="Bacteria"/>
</dbReference>
<feature type="transmembrane region" description="Helical" evidence="1">
    <location>
        <begin position="123"/>
        <end position="140"/>
    </location>
</feature>
<keyword evidence="3" id="KW-0808">Transferase</keyword>
<dbReference type="EMBL" id="CP000141">
    <property type="protein sequence ID" value="ABB15934.1"/>
    <property type="molecule type" value="Genomic_DNA"/>
</dbReference>
<dbReference type="Gene3D" id="3.30.460.10">
    <property type="entry name" value="Beta Polymerase, domain 2"/>
    <property type="match status" value="1"/>
</dbReference>
<dbReference type="InParanoid" id="Q3AFY2"/>
<proteinExistence type="predicted"/>
<dbReference type="Proteomes" id="UP000002706">
    <property type="component" value="Chromosome"/>
</dbReference>
<reference evidence="3 4" key="1">
    <citation type="journal article" date="2005" name="PLoS Genet.">
        <title>Life in hot carbon monoxide: the complete genome sequence of Carboxydothermus hydrogenoformans Z-2901.</title>
        <authorList>
            <person name="Wu M."/>
            <person name="Ren Q."/>
            <person name="Durkin A.S."/>
            <person name="Daugherty S.C."/>
            <person name="Brinkac L.M."/>
            <person name="Dodson R.J."/>
            <person name="Madupu R."/>
            <person name="Sullivan S.A."/>
            <person name="Kolonay J.F."/>
            <person name="Haft D.H."/>
            <person name="Nelson W.C."/>
            <person name="Tallon L.J."/>
            <person name="Jones K.M."/>
            <person name="Ulrich L.E."/>
            <person name="Gonzalez J.M."/>
            <person name="Zhulin I.B."/>
            <person name="Robb F.T."/>
            <person name="Eisen J.A."/>
        </authorList>
    </citation>
    <scope>NUCLEOTIDE SEQUENCE [LARGE SCALE GENOMIC DNA]</scope>
    <source>
        <strain evidence="4">ATCC BAA-161 / DSM 6008 / Z-2901</strain>
    </source>
</reference>
<dbReference type="SUPFAM" id="SSF81301">
    <property type="entry name" value="Nucleotidyltransferase"/>
    <property type="match status" value="1"/>
</dbReference>
<dbReference type="InterPro" id="IPR043519">
    <property type="entry name" value="NT_sf"/>
</dbReference>
<dbReference type="PANTHER" id="PTHR43449:SF3">
    <property type="entry name" value="POLYMERASE NUCLEOTIDYL TRANSFERASE DOMAIN-CONTAINING PROTEIN"/>
    <property type="match status" value="1"/>
</dbReference>
<name>Q3AFY2_CARHZ</name>
<organism evidence="3 4">
    <name type="scientific">Carboxydothermus hydrogenoformans (strain ATCC BAA-161 / DSM 6008 / Z-2901)</name>
    <dbReference type="NCBI Taxonomy" id="246194"/>
    <lineage>
        <taxon>Bacteria</taxon>
        <taxon>Bacillati</taxon>
        <taxon>Bacillota</taxon>
        <taxon>Clostridia</taxon>
        <taxon>Thermoanaerobacterales</taxon>
        <taxon>Thermoanaerobacteraceae</taxon>
        <taxon>Carboxydothermus</taxon>
    </lineage>
</organism>
<evidence type="ECO:0000313" key="3">
    <source>
        <dbReference type="EMBL" id="ABB15934.1"/>
    </source>
</evidence>
<dbReference type="GO" id="GO:0016779">
    <property type="term" value="F:nucleotidyltransferase activity"/>
    <property type="evidence" value="ECO:0007669"/>
    <property type="project" value="InterPro"/>
</dbReference>
<keyword evidence="1" id="KW-0472">Membrane</keyword>
<dbReference type="InterPro" id="IPR002934">
    <property type="entry name" value="Polymerase_NTP_transf_dom"/>
</dbReference>
<dbReference type="KEGG" id="chy:CHY_0080"/>
<keyword evidence="4" id="KW-1185">Reference proteome</keyword>
<dbReference type="Pfam" id="PF01909">
    <property type="entry name" value="NTP_transf_2"/>
    <property type="match status" value="1"/>
</dbReference>
<dbReference type="HOGENOM" id="CLU_130257_9_5_9"/>
<dbReference type="AlphaFoldDB" id="Q3AFY2"/>
<accession>Q3AFY2</accession>
<gene>
    <name evidence="3" type="ordered locus">CHY_0080</name>
</gene>
<keyword evidence="1" id="KW-1133">Transmembrane helix</keyword>
<evidence type="ECO:0000256" key="1">
    <source>
        <dbReference type="SAM" id="Phobius"/>
    </source>
</evidence>
<dbReference type="CDD" id="cd05403">
    <property type="entry name" value="NT_KNTase_like"/>
    <property type="match status" value="1"/>
</dbReference>
<protein>
    <submittedName>
        <fullName evidence="3">Nucleotidyltransferase domain protein</fullName>
    </submittedName>
</protein>
<evidence type="ECO:0000259" key="2">
    <source>
        <dbReference type="Pfam" id="PF01909"/>
    </source>
</evidence>